<feature type="compositionally biased region" description="Basic residues" evidence="6">
    <location>
        <begin position="699"/>
        <end position="710"/>
    </location>
</feature>
<dbReference type="Pfam" id="PF00069">
    <property type="entry name" value="Pkinase"/>
    <property type="match status" value="1"/>
</dbReference>
<keyword evidence="4 8" id="KW-0418">Kinase</keyword>
<evidence type="ECO:0000256" key="5">
    <source>
        <dbReference type="ARBA" id="ARBA00022840"/>
    </source>
</evidence>
<feature type="region of interest" description="Disordered" evidence="6">
    <location>
        <begin position="475"/>
        <end position="549"/>
    </location>
</feature>
<reference evidence="8" key="1">
    <citation type="submission" date="2022-08" db="EMBL/GenBank/DDBJ databases">
        <title>Novel sulfate-reducing endosymbionts in the free-living metamonad Anaeramoeba.</title>
        <authorList>
            <person name="Jerlstrom-Hultqvist J."/>
            <person name="Cepicka I."/>
            <person name="Gallot-Lavallee L."/>
            <person name="Salas-Leiva D."/>
            <person name="Curtis B.A."/>
            <person name="Zahonova K."/>
            <person name="Pipaliya S."/>
            <person name="Dacks J."/>
            <person name="Roger A.J."/>
        </authorList>
    </citation>
    <scope>NUCLEOTIDE SEQUENCE</scope>
    <source>
        <strain evidence="8">Schooner1</strain>
    </source>
</reference>
<keyword evidence="1" id="KW-0723">Serine/threonine-protein kinase</keyword>
<gene>
    <name evidence="8" type="ORF">M0813_04653</name>
</gene>
<evidence type="ECO:0000256" key="4">
    <source>
        <dbReference type="ARBA" id="ARBA00022777"/>
    </source>
</evidence>
<dbReference type="SUPFAM" id="SSF56112">
    <property type="entry name" value="Protein kinase-like (PK-like)"/>
    <property type="match status" value="1"/>
</dbReference>
<evidence type="ECO:0000256" key="2">
    <source>
        <dbReference type="ARBA" id="ARBA00022679"/>
    </source>
</evidence>
<feature type="compositionally biased region" description="Low complexity" evidence="6">
    <location>
        <begin position="539"/>
        <end position="548"/>
    </location>
</feature>
<name>A0ABQ8XIY3_9EUKA</name>
<keyword evidence="2" id="KW-0808">Transferase</keyword>
<keyword evidence="8" id="KW-0371">Homeobox</keyword>
<feature type="compositionally biased region" description="Basic residues" evidence="6">
    <location>
        <begin position="476"/>
        <end position="497"/>
    </location>
</feature>
<dbReference type="GO" id="GO:0003677">
    <property type="term" value="F:DNA binding"/>
    <property type="evidence" value="ECO:0007669"/>
    <property type="project" value="UniProtKB-KW"/>
</dbReference>
<dbReference type="PANTHER" id="PTHR24058:SF17">
    <property type="entry name" value="HOMEODOMAIN INTERACTING PROTEIN KINASE, ISOFORM D"/>
    <property type="match status" value="1"/>
</dbReference>
<dbReference type="InterPro" id="IPR011009">
    <property type="entry name" value="Kinase-like_dom_sf"/>
</dbReference>
<proteinExistence type="predicted"/>
<dbReference type="Gene3D" id="1.10.510.10">
    <property type="entry name" value="Transferase(Phosphotransferase) domain 1"/>
    <property type="match status" value="1"/>
</dbReference>
<feature type="compositionally biased region" description="Polar residues" evidence="6">
    <location>
        <begin position="681"/>
        <end position="697"/>
    </location>
</feature>
<feature type="compositionally biased region" description="Basic residues" evidence="6">
    <location>
        <begin position="789"/>
        <end position="806"/>
    </location>
</feature>
<dbReference type="InterPro" id="IPR008271">
    <property type="entry name" value="Ser/Thr_kinase_AS"/>
</dbReference>
<evidence type="ECO:0000259" key="7">
    <source>
        <dbReference type="PROSITE" id="PS50011"/>
    </source>
</evidence>
<dbReference type="GO" id="GO:0016301">
    <property type="term" value="F:kinase activity"/>
    <property type="evidence" value="ECO:0007669"/>
    <property type="project" value="UniProtKB-KW"/>
</dbReference>
<accession>A0ABQ8XIY3</accession>
<dbReference type="PROSITE" id="PS50011">
    <property type="entry name" value="PROTEIN_KINASE_DOM"/>
    <property type="match status" value="1"/>
</dbReference>
<evidence type="ECO:0000256" key="1">
    <source>
        <dbReference type="ARBA" id="ARBA00022527"/>
    </source>
</evidence>
<organism evidence="8 9">
    <name type="scientific">Anaeramoeba flamelloides</name>
    <dbReference type="NCBI Taxonomy" id="1746091"/>
    <lineage>
        <taxon>Eukaryota</taxon>
        <taxon>Metamonada</taxon>
        <taxon>Anaeramoebidae</taxon>
        <taxon>Anaeramoeba</taxon>
    </lineage>
</organism>
<evidence type="ECO:0000256" key="6">
    <source>
        <dbReference type="SAM" id="MobiDB-lite"/>
    </source>
</evidence>
<dbReference type="Proteomes" id="UP001150062">
    <property type="component" value="Unassembled WGS sequence"/>
</dbReference>
<protein>
    <submittedName>
        <fullName evidence="8">Homeodomain interacting protein kinase</fullName>
    </submittedName>
</protein>
<keyword evidence="8" id="KW-0238">DNA-binding</keyword>
<feature type="compositionally biased region" description="Polar residues" evidence="6">
    <location>
        <begin position="608"/>
        <end position="620"/>
    </location>
</feature>
<feature type="region of interest" description="Disordered" evidence="6">
    <location>
        <begin position="608"/>
        <end position="667"/>
    </location>
</feature>
<keyword evidence="5" id="KW-0067">ATP-binding</keyword>
<dbReference type="PANTHER" id="PTHR24058">
    <property type="entry name" value="DUAL SPECIFICITY PROTEIN KINASE"/>
    <property type="match status" value="1"/>
</dbReference>
<evidence type="ECO:0000313" key="8">
    <source>
        <dbReference type="EMBL" id="KAJ6232613.1"/>
    </source>
</evidence>
<dbReference type="SMART" id="SM00220">
    <property type="entry name" value="S_TKc"/>
    <property type="match status" value="1"/>
</dbReference>
<feature type="compositionally biased region" description="Low complexity" evidence="6">
    <location>
        <begin position="498"/>
        <end position="532"/>
    </location>
</feature>
<dbReference type="InterPro" id="IPR050494">
    <property type="entry name" value="Ser_Thr_dual-spec_kinase"/>
</dbReference>
<feature type="region of interest" description="Disordered" evidence="6">
    <location>
        <begin position="681"/>
        <end position="806"/>
    </location>
</feature>
<dbReference type="EMBL" id="JAOAOG010000290">
    <property type="protein sequence ID" value="KAJ6232613.1"/>
    <property type="molecule type" value="Genomic_DNA"/>
</dbReference>
<sequence length="823" mass="96116">MSRRTKTQFYPPKKTFPPIKFDKCCFSDYSLLKNSKIEKNKAVILPKLTINLIPVFKKCNTGFNYLKKQNPRRWITKNNKPRHNQGYDNSKYELILKAHDVLDGGDHRYFVLDGMGSGQFGQVVKCRTLDEEKSLVAIKIVKSHRAYFSQALLEINIHQTLAKYRRKERIVKYLHHFLYKNHLSIVFELLSVNLLQLIKLNRYRGFSIRIVRKLTTQLLDALILLYDTGIVHCDIKPENILLENPKKTNIKIIDFGSACYYHQTCYDYIQSRFYRAPEVILKMKYSQPIDMWSFGCVVAELFLGLPLLPGVSEYEQLLRIIETIGPIPSHILKAGKATTKYFNITDDEYEFKSLEQYAIENQIRATVPKKYFNDKNLAHIIKNTPYRKKLTKEEKKKEKHNRSCLIHFLTGCLQIDPDKRWTPKEAKQHPFITGVPFRKNFKPISERGRLYYTIPKEVFAQQQYISKYFSKSMNITKKRKVHRKSLNSKPKSNKKNTNKNNINNNRINNNNRMNNNKNNNVNNRINNNNNRISMNRLQTSDSSETSSHSEMDIIPNFSVNLNSRFNSPSFMMKRSSKNIESSSGSDSSEFELYMNIRRAKRSFGYGVVSNSDSTSTNQEDNVNSNNLNSPNHNNHNNYYNQKKRRTKLQSLSDGRMETFPSSDDNLEDRIDLINSPQQLNFASKLSLNPKKTGTLKNQKPFHFRRRKKNSKTNTFDSSSNSSTSSTFQFNSNNNNNGNENGNENENSDKNNEIDDNNNTNTNDDDKEIEMKSNLSTEYSDKSINLNQQKIKKNKFKKSKTPKTKKKKYHFIIRKKKSKNLKKK</sequence>
<keyword evidence="3" id="KW-0547">Nucleotide-binding</keyword>
<feature type="compositionally biased region" description="Low complexity" evidence="6">
    <location>
        <begin position="621"/>
        <end position="640"/>
    </location>
</feature>
<dbReference type="Gene3D" id="3.30.200.20">
    <property type="entry name" value="Phosphorylase Kinase, domain 1"/>
    <property type="match status" value="1"/>
</dbReference>
<comment type="caution">
    <text evidence="8">The sequence shown here is derived from an EMBL/GenBank/DDBJ whole genome shotgun (WGS) entry which is preliminary data.</text>
</comment>
<feature type="domain" description="Protein kinase" evidence="7">
    <location>
        <begin position="109"/>
        <end position="432"/>
    </location>
</feature>
<dbReference type="InterPro" id="IPR000719">
    <property type="entry name" value="Prot_kinase_dom"/>
</dbReference>
<evidence type="ECO:0000256" key="3">
    <source>
        <dbReference type="ARBA" id="ARBA00022741"/>
    </source>
</evidence>
<feature type="compositionally biased region" description="Low complexity" evidence="6">
    <location>
        <begin position="711"/>
        <end position="744"/>
    </location>
</feature>
<feature type="compositionally biased region" description="Polar residues" evidence="6">
    <location>
        <begin position="772"/>
        <end position="788"/>
    </location>
</feature>
<evidence type="ECO:0000313" key="9">
    <source>
        <dbReference type="Proteomes" id="UP001150062"/>
    </source>
</evidence>
<keyword evidence="9" id="KW-1185">Reference proteome</keyword>
<dbReference type="PROSITE" id="PS00108">
    <property type="entry name" value="PROTEIN_KINASE_ST"/>
    <property type="match status" value="1"/>
</dbReference>